<organism evidence="2 3">
    <name type="scientific">Rhodopseudomonas julia</name>
    <dbReference type="NCBI Taxonomy" id="200617"/>
    <lineage>
        <taxon>Bacteria</taxon>
        <taxon>Pseudomonadati</taxon>
        <taxon>Pseudomonadota</taxon>
        <taxon>Alphaproteobacteria</taxon>
        <taxon>Hyphomicrobiales</taxon>
        <taxon>Nitrobacteraceae</taxon>
        <taxon>Rhodopseudomonas</taxon>
    </lineage>
</organism>
<keyword evidence="3" id="KW-1185">Reference proteome</keyword>
<sequence length="72" mass="8178">MKKRSVVIAGHRTSVSLEDPFWAELKAMAETREMPLAALIEEIDARRETDNLSSALRIAVLEDLRQRLEENG</sequence>
<protein>
    <submittedName>
        <fullName evidence="2">DNA-binding ribbon-helix-helix protein</fullName>
    </submittedName>
</protein>
<keyword evidence="2" id="KW-0238">DNA-binding</keyword>
<dbReference type="Pfam" id="PF13467">
    <property type="entry name" value="RHH_4"/>
    <property type="match status" value="1"/>
</dbReference>
<evidence type="ECO:0000313" key="2">
    <source>
        <dbReference type="EMBL" id="MDQ0326684.1"/>
    </source>
</evidence>
<feature type="domain" description="Ribbon-helix-helix" evidence="1">
    <location>
        <begin position="2"/>
        <end position="63"/>
    </location>
</feature>
<dbReference type="InterPro" id="IPR038268">
    <property type="entry name" value="RHH_sf"/>
</dbReference>
<reference evidence="2 3" key="1">
    <citation type="submission" date="2023-07" db="EMBL/GenBank/DDBJ databases">
        <title>Genomic Encyclopedia of Type Strains, Phase IV (KMG-IV): sequencing the most valuable type-strain genomes for metagenomic binning, comparative biology and taxonomic classification.</title>
        <authorList>
            <person name="Goeker M."/>
        </authorList>
    </citation>
    <scope>NUCLEOTIDE SEQUENCE [LARGE SCALE GENOMIC DNA]</scope>
    <source>
        <strain evidence="2 3">DSM 11549</strain>
    </source>
</reference>
<dbReference type="InterPro" id="IPR027373">
    <property type="entry name" value="RHH_dom"/>
</dbReference>
<name>A0ABU0C839_9BRAD</name>
<dbReference type="RefSeq" id="WP_307154832.1">
    <property type="nucleotide sequence ID" value="NZ_JAUSUK010000002.1"/>
</dbReference>
<dbReference type="EMBL" id="JAUSUK010000002">
    <property type="protein sequence ID" value="MDQ0326684.1"/>
    <property type="molecule type" value="Genomic_DNA"/>
</dbReference>
<comment type="caution">
    <text evidence="2">The sequence shown here is derived from an EMBL/GenBank/DDBJ whole genome shotgun (WGS) entry which is preliminary data.</text>
</comment>
<evidence type="ECO:0000313" key="3">
    <source>
        <dbReference type="Proteomes" id="UP001230253"/>
    </source>
</evidence>
<evidence type="ECO:0000259" key="1">
    <source>
        <dbReference type="Pfam" id="PF13467"/>
    </source>
</evidence>
<dbReference type="Proteomes" id="UP001230253">
    <property type="component" value="Unassembled WGS sequence"/>
</dbReference>
<dbReference type="GO" id="GO:0003677">
    <property type="term" value="F:DNA binding"/>
    <property type="evidence" value="ECO:0007669"/>
    <property type="project" value="UniProtKB-KW"/>
</dbReference>
<accession>A0ABU0C839</accession>
<gene>
    <name evidence="2" type="ORF">J2R99_002553</name>
</gene>
<dbReference type="Gene3D" id="1.10.3990.20">
    <property type="entry name" value="protein bp1543"/>
    <property type="match status" value="1"/>
</dbReference>
<proteinExistence type="predicted"/>